<dbReference type="Pfam" id="PF05651">
    <property type="entry name" value="Diacid_rec"/>
    <property type="match status" value="1"/>
</dbReference>
<evidence type="ECO:0000313" key="5">
    <source>
        <dbReference type="EMBL" id="KWZ84026.1"/>
    </source>
</evidence>
<feature type="domain" description="PucR C-terminal helix-turn-helix" evidence="3">
    <location>
        <begin position="301"/>
        <end position="358"/>
    </location>
</feature>
<evidence type="ECO:0000259" key="2">
    <source>
        <dbReference type="Pfam" id="PF05651"/>
    </source>
</evidence>
<dbReference type="PANTHER" id="PTHR33744:SF16">
    <property type="entry name" value="CARBOHYDRATE DIACID REGULATOR"/>
    <property type="match status" value="1"/>
</dbReference>
<dbReference type="InterPro" id="IPR051448">
    <property type="entry name" value="CdaR-like_regulators"/>
</dbReference>
<protein>
    <submittedName>
        <fullName evidence="5">Putative sugar diacid recognition</fullName>
    </submittedName>
</protein>
<evidence type="ECO:0000259" key="3">
    <source>
        <dbReference type="Pfam" id="PF13556"/>
    </source>
</evidence>
<dbReference type="GeneID" id="93259452"/>
<dbReference type="Proteomes" id="UP000070376">
    <property type="component" value="Unassembled WGS sequence"/>
</dbReference>
<evidence type="ECO:0000313" key="6">
    <source>
        <dbReference type="Proteomes" id="UP000070376"/>
    </source>
</evidence>
<dbReference type="InterPro" id="IPR025736">
    <property type="entry name" value="PucR_C-HTH_dom"/>
</dbReference>
<name>A0A133KWS3_HEYCO</name>
<gene>
    <name evidence="5" type="ORF">HMPREF3213_01085</name>
</gene>
<organism evidence="5 6">
    <name type="scientific">Heyndrickxia coagulans</name>
    <name type="common">Weizmannia coagulans</name>
    <dbReference type="NCBI Taxonomy" id="1398"/>
    <lineage>
        <taxon>Bacteria</taxon>
        <taxon>Bacillati</taxon>
        <taxon>Bacillota</taxon>
        <taxon>Bacilli</taxon>
        <taxon>Bacillales</taxon>
        <taxon>Bacillaceae</taxon>
        <taxon>Heyndrickxia</taxon>
    </lineage>
</organism>
<evidence type="ECO:0000256" key="1">
    <source>
        <dbReference type="ARBA" id="ARBA00006754"/>
    </source>
</evidence>
<sequence length="361" mass="40850">MLLFPKIAGKIVNEVQSVMDEDIIVVDENGVIMASTQKDRIGNFHMGAQKVFQTNKKLYIDEEMAAQMEGVRMGINMPIRFEGRTIGVIGVTGNPKEVEHYAELIRRLTELIIQETVHAEQARSKTRGLEAYFYEWATVKAYDQHFVERGLMLGIPMQVPHICCFLKMAVPPSGETEIFERLQSYIETDRDMIVHWSPGLFLLLKSVEAPFSKERFYGQLEDFKRRFAPNCAVGVGKTAGTYVIRQSFKEAQKALKVAGKNGGIVFYEDLLLDLLIEEVSEEARQEYLQKTIAKLQEHAGLAETLQAYLANNLSLKETAAQLHVHINTLHYRLKQITEVTGIDPKTAEGIALFYLAVHLAE</sequence>
<dbReference type="Gene3D" id="1.10.10.2840">
    <property type="entry name" value="PucR C-terminal helix-turn-helix domain"/>
    <property type="match status" value="1"/>
</dbReference>
<dbReference type="AlphaFoldDB" id="A0A133KWS3"/>
<comment type="caution">
    <text evidence="5">The sequence shown here is derived from an EMBL/GenBank/DDBJ whole genome shotgun (WGS) entry which is preliminary data.</text>
</comment>
<dbReference type="InterPro" id="IPR008599">
    <property type="entry name" value="Diacid_rec"/>
</dbReference>
<proteinExistence type="inferred from homology"/>
<feature type="domain" description="Putative sugar diacid recognition" evidence="2">
    <location>
        <begin position="5"/>
        <end position="136"/>
    </location>
</feature>
<dbReference type="EMBL" id="LRPN01000033">
    <property type="protein sequence ID" value="KWZ84026.1"/>
    <property type="molecule type" value="Genomic_DNA"/>
</dbReference>
<evidence type="ECO:0000259" key="4">
    <source>
        <dbReference type="Pfam" id="PF17853"/>
    </source>
</evidence>
<dbReference type="PATRIC" id="fig|1398.22.peg.1094"/>
<dbReference type="PANTHER" id="PTHR33744">
    <property type="entry name" value="CARBOHYDRATE DIACID REGULATOR"/>
    <property type="match status" value="1"/>
</dbReference>
<comment type="similarity">
    <text evidence="1">Belongs to the CdaR family.</text>
</comment>
<accession>A0A133KWS3</accession>
<dbReference type="InterPro" id="IPR041522">
    <property type="entry name" value="CdaR_GGDEF"/>
</dbReference>
<dbReference type="InterPro" id="IPR042070">
    <property type="entry name" value="PucR_C-HTH_sf"/>
</dbReference>
<dbReference type="RefSeq" id="WP_014097946.1">
    <property type="nucleotide sequence ID" value="NZ_CP017888.1"/>
</dbReference>
<dbReference type="Pfam" id="PF13556">
    <property type="entry name" value="HTH_30"/>
    <property type="match status" value="1"/>
</dbReference>
<reference evidence="6" key="1">
    <citation type="submission" date="2016-01" db="EMBL/GenBank/DDBJ databases">
        <authorList>
            <person name="Mitreva M."/>
            <person name="Pepin K.H."/>
            <person name="Mihindukulasuriya K.A."/>
            <person name="Fulton R."/>
            <person name="Fronick C."/>
            <person name="O'Laughlin M."/>
            <person name="Miner T."/>
            <person name="Herter B."/>
            <person name="Rosa B.A."/>
            <person name="Cordes M."/>
            <person name="Tomlinson C."/>
            <person name="Wollam A."/>
            <person name="Palsikar V.B."/>
            <person name="Mardis E.R."/>
            <person name="Wilson R.K."/>
        </authorList>
    </citation>
    <scope>NUCLEOTIDE SEQUENCE [LARGE SCALE GENOMIC DNA]</scope>
    <source>
        <strain evidence="6">GED7749B</strain>
    </source>
</reference>
<feature type="domain" description="CdaR GGDEF-like" evidence="4">
    <location>
        <begin position="143"/>
        <end position="257"/>
    </location>
</feature>
<dbReference type="Pfam" id="PF17853">
    <property type="entry name" value="GGDEF_2"/>
    <property type="match status" value="1"/>
</dbReference>